<comment type="caution">
    <text evidence="2">The sequence shown here is derived from an EMBL/GenBank/DDBJ whole genome shotgun (WGS) entry which is preliminary data.</text>
</comment>
<keyword evidence="3" id="KW-1185">Reference proteome</keyword>
<dbReference type="Proteomes" id="UP000294678">
    <property type="component" value="Unassembled WGS sequence"/>
</dbReference>
<accession>A0AA46I5J0</accession>
<feature type="signal peptide" evidence="1">
    <location>
        <begin position="1"/>
        <end position="18"/>
    </location>
</feature>
<organism evidence="2 3">
    <name type="scientific">Hypnocyclicus thermotrophus</name>
    <dbReference type="NCBI Taxonomy" id="1627895"/>
    <lineage>
        <taxon>Bacteria</taxon>
        <taxon>Fusobacteriati</taxon>
        <taxon>Fusobacteriota</taxon>
        <taxon>Fusobacteriia</taxon>
        <taxon>Fusobacteriales</taxon>
        <taxon>Fusobacteriaceae</taxon>
        <taxon>Hypnocyclicus</taxon>
    </lineage>
</organism>
<keyword evidence="1" id="KW-0732">Signal</keyword>
<dbReference type="AlphaFoldDB" id="A0AA46I5J0"/>
<evidence type="ECO:0000256" key="1">
    <source>
        <dbReference type="SAM" id="SignalP"/>
    </source>
</evidence>
<protein>
    <recommendedName>
        <fullName evidence="4">Autotransporter outer membrane beta-barrel domain-containing protein</fullName>
    </recommendedName>
</protein>
<sequence>MKKHVALALALFSITAAAAQIDMSGSLQFFFDEFREINGNKWYSMNGNGNIFGTGDWKQSTNDNWNDNRDKFQAILNLNSNVKLNENTNINLGFETIIDELIGQANGSGITYGQEFATVRDNSPLIIKDITLTTNTDIGKFTLTNNFNFDFNKRVLAMQLEDNWGEPLPYGEGVLLENDDVYGFTTKTFMFQASEAPSSIDGKDVTTNTASNLTQNDLKSTKLVYGFDVKKDFGLGNIGVLAVNVHDKSSEISGSNFGKDLDTLRLAVNGEFAPIDLVSIKGEYIIANYGKDVTSVMNTTGQVIPWITDSYDLSGVDAKKDNTIVDATVVVTPFDDLEVSVGYKNVGEDYTAVLGNSQRHDSWLGNASFAYEDGTGYEKGYNGKIVYTLPFDLIVKTTVDYTNYDKTRSALNDNEDTNETQLLGKVEINEDKWGVAGSYRRLVKTNSGKDVSNGGVEETDILYNDYNVNARYALVQGAKLNTNINVDVNYYTGDDNTISQNFSNEQRIKVGTSSDYKMNDKTTLYGSYNFGYATENNDVIKDAYGRQYLIKTGIKYVVNDVTFDLMYKYDNYKLNREASKTELENSVYKKEVSHVWYDGLESWSHSGSDWENWMWDVADDYSGYITHELKASITVAF</sequence>
<reference evidence="2 3" key="1">
    <citation type="submission" date="2019-03" db="EMBL/GenBank/DDBJ databases">
        <title>Genomic Encyclopedia of Type Strains, Phase IV (KMG-IV): sequencing the most valuable type-strain genomes for metagenomic binning, comparative biology and taxonomic classification.</title>
        <authorList>
            <person name="Goeker M."/>
        </authorList>
    </citation>
    <scope>NUCLEOTIDE SEQUENCE [LARGE SCALE GENOMIC DNA]</scope>
    <source>
        <strain evidence="2 3">DSM 100055</strain>
    </source>
</reference>
<feature type="chain" id="PRO_5041445820" description="Autotransporter outer membrane beta-barrel domain-containing protein" evidence="1">
    <location>
        <begin position="19"/>
        <end position="637"/>
    </location>
</feature>
<dbReference type="EMBL" id="SOBG01000004">
    <property type="protein sequence ID" value="TDT70462.1"/>
    <property type="molecule type" value="Genomic_DNA"/>
</dbReference>
<gene>
    <name evidence="2" type="ORF">EV215_1007</name>
</gene>
<name>A0AA46I5J0_9FUSO</name>
<evidence type="ECO:0000313" key="3">
    <source>
        <dbReference type="Proteomes" id="UP000294678"/>
    </source>
</evidence>
<proteinExistence type="predicted"/>
<evidence type="ECO:0000313" key="2">
    <source>
        <dbReference type="EMBL" id="TDT70462.1"/>
    </source>
</evidence>
<evidence type="ECO:0008006" key="4">
    <source>
        <dbReference type="Google" id="ProtNLM"/>
    </source>
</evidence>
<dbReference type="RefSeq" id="WP_134112898.1">
    <property type="nucleotide sequence ID" value="NZ_SOBG01000004.1"/>
</dbReference>